<evidence type="ECO:0000256" key="2">
    <source>
        <dbReference type="ARBA" id="ARBA00022793"/>
    </source>
</evidence>
<organism evidence="6">
    <name type="scientific">marine metagenome</name>
    <dbReference type="NCBI Taxonomy" id="408172"/>
    <lineage>
        <taxon>unclassified sequences</taxon>
        <taxon>metagenomes</taxon>
        <taxon>ecological metagenomes</taxon>
    </lineage>
</organism>
<dbReference type="GO" id="GO:0042732">
    <property type="term" value="P:D-xylose metabolic process"/>
    <property type="evidence" value="ECO:0007669"/>
    <property type="project" value="InterPro"/>
</dbReference>
<accession>A0A382I1R7</accession>
<evidence type="ECO:0000313" key="6">
    <source>
        <dbReference type="EMBL" id="SVB93315.1"/>
    </source>
</evidence>
<keyword evidence="2" id="KW-0210">Decarboxylase</keyword>
<feature type="non-terminal residue" evidence="6">
    <location>
        <position position="1"/>
    </location>
</feature>
<keyword evidence="4" id="KW-0456">Lyase</keyword>
<dbReference type="EMBL" id="UINC01064543">
    <property type="protein sequence ID" value="SVB93315.1"/>
    <property type="molecule type" value="Genomic_DNA"/>
</dbReference>
<dbReference type="SUPFAM" id="SSF51735">
    <property type="entry name" value="NAD(P)-binding Rossmann-fold domains"/>
    <property type="match status" value="1"/>
</dbReference>
<dbReference type="InterPro" id="IPR036291">
    <property type="entry name" value="NAD(P)-bd_dom_sf"/>
</dbReference>
<protein>
    <recommendedName>
        <fullName evidence="5">NAD-dependent epimerase/dehydratase domain-containing protein</fullName>
    </recommendedName>
</protein>
<name>A0A382I1R7_9ZZZZ</name>
<dbReference type="GO" id="GO:0005737">
    <property type="term" value="C:cytoplasm"/>
    <property type="evidence" value="ECO:0007669"/>
    <property type="project" value="TreeGrafter"/>
</dbReference>
<dbReference type="PANTHER" id="PTHR43078">
    <property type="entry name" value="UDP-GLUCURONIC ACID DECARBOXYLASE-RELATED"/>
    <property type="match status" value="1"/>
</dbReference>
<evidence type="ECO:0000259" key="5">
    <source>
        <dbReference type="Pfam" id="PF01370"/>
    </source>
</evidence>
<dbReference type="InterPro" id="IPR044516">
    <property type="entry name" value="UXS-like"/>
</dbReference>
<proteinExistence type="predicted"/>
<dbReference type="Gene3D" id="3.40.50.720">
    <property type="entry name" value="NAD(P)-binding Rossmann-like Domain"/>
    <property type="match status" value="1"/>
</dbReference>
<dbReference type="AlphaFoldDB" id="A0A382I1R7"/>
<dbReference type="InterPro" id="IPR001509">
    <property type="entry name" value="Epimerase_deHydtase"/>
</dbReference>
<reference evidence="6" key="1">
    <citation type="submission" date="2018-05" db="EMBL/GenBank/DDBJ databases">
        <authorList>
            <person name="Lanie J.A."/>
            <person name="Ng W.-L."/>
            <person name="Kazmierczak K.M."/>
            <person name="Andrzejewski T.M."/>
            <person name="Davidsen T.M."/>
            <person name="Wayne K.J."/>
            <person name="Tettelin H."/>
            <person name="Glass J.I."/>
            <person name="Rusch D."/>
            <person name="Podicherti R."/>
            <person name="Tsui H.-C.T."/>
            <person name="Winkler M.E."/>
        </authorList>
    </citation>
    <scope>NUCLEOTIDE SEQUENCE</scope>
</reference>
<sequence>VSNRILITGGAGFIGLHLSRHLVSNGYQVDLLDNFTRGIMDLDLETLLSQQNVSLIKLDLTDQQSINILGRDYYAIYHLAGIVGVKHVLNKPYQVMDMNIRMLQNVISLAGRQNNLNRLLFASTSEVYAGTLEKYGLEIPTAEGANIVLPDLSSPRTTYMLSKIVGEVMCQHSDVPFTIFRPHNIYGPRMGMAHVIPELLRKVWDIQPPRPLEVYSADHYRSFCYIDDAVEMLKRMLNIDACDQETLNLGAQGPEIAMSDLAQICIDLIGKNLIIKPMAPTSGSPHRRAPNMSRSRHLLGYEARIGLEQGIERTLDWYREYVFSGGATAQ</sequence>
<dbReference type="PANTHER" id="PTHR43078:SF6">
    <property type="entry name" value="UDP-GLUCURONIC ACID DECARBOXYLASE 1"/>
    <property type="match status" value="1"/>
</dbReference>
<keyword evidence="3" id="KW-0520">NAD</keyword>
<evidence type="ECO:0000256" key="4">
    <source>
        <dbReference type="ARBA" id="ARBA00023239"/>
    </source>
</evidence>
<evidence type="ECO:0000256" key="3">
    <source>
        <dbReference type="ARBA" id="ARBA00023027"/>
    </source>
</evidence>
<feature type="domain" description="NAD-dependent epimerase/dehydratase" evidence="5">
    <location>
        <begin position="5"/>
        <end position="250"/>
    </location>
</feature>
<evidence type="ECO:0000256" key="1">
    <source>
        <dbReference type="ARBA" id="ARBA00001911"/>
    </source>
</evidence>
<dbReference type="GO" id="GO:0070403">
    <property type="term" value="F:NAD+ binding"/>
    <property type="evidence" value="ECO:0007669"/>
    <property type="project" value="InterPro"/>
</dbReference>
<gene>
    <name evidence="6" type="ORF">METZ01_LOCUS246169</name>
</gene>
<dbReference type="GO" id="GO:0048040">
    <property type="term" value="F:UDP-glucuronate decarboxylase activity"/>
    <property type="evidence" value="ECO:0007669"/>
    <property type="project" value="TreeGrafter"/>
</dbReference>
<comment type="cofactor">
    <cofactor evidence="1">
        <name>NAD(+)</name>
        <dbReference type="ChEBI" id="CHEBI:57540"/>
    </cofactor>
</comment>
<dbReference type="Pfam" id="PF01370">
    <property type="entry name" value="Epimerase"/>
    <property type="match status" value="1"/>
</dbReference>